<gene>
    <name evidence="1" type="ORF">GB881_02915</name>
</gene>
<proteinExistence type="predicted"/>
<protein>
    <submittedName>
        <fullName evidence="1">Uncharacterized protein</fullName>
    </submittedName>
</protein>
<name>A0A6N7EGB5_9MICO</name>
<comment type="caution">
    <text evidence="1">The sequence shown here is derived from an EMBL/GenBank/DDBJ whole genome shotgun (WGS) entry which is preliminary data.</text>
</comment>
<dbReference type="PROSITE" id="PS51257">
    <property type="entry name" value="PROKAR_LIPOPROTEIN"/>
    <property type="match status" value="1"/>
</dbReference>
<dbReference type="Proteomes" id="UP000437709">
    <property type="component" value="Unassembled WGS sequence"/>
</dbReference>
<organism evidence="1 2">
    <name type="scientific">Georgenia subflava</name>
    <dbReference type="NCBI Taxonomy" id="1622177"/>
    <lineage>
        <taxon>Bacteria</taxon>
        <taxon>Bacillati</taxon>
        <taxon>Actinomycetota</taxon>
        <taxon>Actinomycetes</taxon>
        <taxon>Micrococcales</taxon>
        <taxon>Bogoriellaceae</taxon>
        <taxon>Georgenia</taxon>
    </lineage>
</organism>
<dbReference type="EMBL" id="WHPC01000005">
    <property type="protein sequence ID" value="MPV36008.1"/>
    <property type="molecule type" value="Genomic_DNA"/>
</dbReference>
<reference evidence="1 2" key="1">
    <citation type="submission" date="2019-10" db="EMBL/GenBank/DDBJ databases">
        <title>Georgenia wutianyii sp. nov. and Georgenia yuyongxinii sp. nov. isolated from plateau pika (Ochotona curzoniae) in the Qinghai-Tibet plateau of China.</title>
        <authorList>
            <person name="Tian Z."/>
        </authorList>
    </citation>
    <scope>NUCLEOTIDE SEQUENCE [LARGE SCALE GENOMIC DNA]</scope>
    <source>
        <strain evidence="1 2">JCM 19765</strain>
    </source>
</reference>
<dbReference type="RefSeq" id="WP_152193212.1">
    <property type="nucleotide sequence ID" value="NZ_VUKD01000001.1"/>
</dbReference>
<evidence type="ECO:0000313" key="2">
    <source>
        <dbReference type="Proteomes" id="UP000437709"/>
    </source>
</evidence>
<dbReference type="AlphaFoldDB" id="A0A6N7EGB5"/>
<accession>A0A6N7EGB5</accession>
<sequence>MTGHRAVDGDLAMGSQAATACAYSWSWICRITAVTATAAVVRMIVRPDGAARSLDGVVVGAVAEWLVIAELLLRDRRYHCRAGRVPAPVDLEKWVIHFSATDPFSCGHRHVAAQAIVV</sequence>
<evidence type="ECO:0000313" key="1">
    <source>
        <dbReference type="EMBL" id="MPV36008.1"/>
    </source>
</evidence>
<keyword evidence="2" id="KW-1185">Reference proteome</keyword>